<gene>
    <name evidence="2" type="ORF">BCV70DRAFT_87393</name>
</gene>
<evidence type="ECO:0000256" key="1">
    <source>
        <dbReference type="SAM" id="SignalP"/>
    </source>
</evidence>
<reference evidence="2 3" key="1">
    <citation type="journal article" date="2018" name="Mol. Biol. Evol.">
        <title>Broad Genomic Sampling Reveals a Smut Pathogenic Ancestry of the Fungal Clade Ustilaginomycotina.</title>
        <authorList>
            <person name="Kijpornyongpan T."/>
            <person name="Mondo S.J."/>
            <person name="Barry K."/>
            <person name="Sandor L."/>
            <person name="Lee J."/>
            <person name="Lipzen A."/>
            <person name="Pangilinan J."/>
            <person name="LaButti K."/>
            <person name="Hainaut M."/>
            <person name="Henrissat B."/>
            <person name="Grigoriev I.V."/>
            <person name="Spatafora J.W."/>
            <person name="Aime M.C."/>
        </authorList>
    </citation>
    <scope>NUCLEOTIDE SEQUENCE [LARGE SCALE GENOMIC DNA]</scope>
    <source>
        <strain evidence="2 3">MCA 3645</strain>
    </source>
</reference>
<name>A0A317XRK8_9BASI</name>
<dbReference type="AlphaFoldDB" id="A0A317XRK8"/>
<feature type="signal peptide" evidence="1">
    <location>
        <begin position="1"/>
        <end position="19"/>
    </location>
</feature>
<evidence type="ECO:0008006" key="4">
    <source>
        <dbReference type="Google" id="ProtNLM"/>
    </source>
</evidence>
<dbReference type="EMBL" id="KZ819191">
    <property type="protein sequence ID" value="PWZ00994.1"/>
    <property type="molecule type" value="Genomic_DNA"/>
</dbReference>
<sequence length="152" mass="16290">MSAIAGYLVLLVSPSQVACSTASKSQARTFETSLVLTGKLCKISILGASQLLFSCLTFQSGSWTDGSAPESKAYVKGTEAYPTTHTEPADHQPECSACPACTSLFRLVELAASFLWQRGVFEQHNTAVGPEQQRASLSSVFPISSFETINIY</sequence>
<accession>A0A317XRK8</accession>
<organism evidence="2 3">
    <name type="scientific">Testicularia cyperi</name>
    <dbReference type="NCBI Taxonomy" id="1882483"/>
    <lineage>
        <taxon>Eukaryota</taxon>
        <taxon>Fungi</taxon>
        <taxon>Dikarya</taxon>
        <taxon>Basidiomycota</taxon>
        <taxon>Ustilaginomycotina</taxon>
        <taxon>Ustilaginomycetes</taxon>
        <taxon>Ustilaginales</taxon>
        <taxon>Anthracoideaceae</taxon>
        <taxon>Testicularia</taxon>
    </lineage>
</organism>
<feature type="chain" id="PRO_5016275835" description="Secreted protein" evidence="1">
    <location>
        <begin position="20"/>
        <end position="152"/>
    </location>
</feature>
<evidence type="ECO:0000313" key="2">
    <source>
        <dbReference type="EMBL" id="PWZ00994.1"/>
    </source>
</evidence>
<keyword evidence="1" id="KW-0732">Signal</keyword>
<keyword evidence="3" id="KW-1185">Reference proteome</keyword>
<evidence type="ECO:0000313" key="3">
    <source>
        <dbReference type="Proteomes" id="UP000246740"/>
    </source>
</evidence>
<protein>
    <recommendedName>
        <fullName evidence="4">Secreted protein</fullName>
    </recommendedName>
</protein>
<dbReference type="Proteomes" id="UP000246740">
    <property type="component" value="Unassembled WGS sequence"/>
</dbReference>
<dbReference type="InParanoid" id="A0A317XRK8"/>
<proteinExistence type="predicted"/>